<organism evidence="2 3">
    <name type="scientific">Spongiactinospora gelatinilytica</name>
    <dbReference type="NCBI Taxonomy" id="2666298"/>
    <lineage>
        <taxon>Bacteria</taxon>
        <taxon>Bacillati</taxon>
        <taxon>Actinomycetota</taxon>
        <taxon>Actinomycetes</taxon>
        <taxon>Streptosporangiales</taxon>
        <taxon>Streptosporangiaceae</taxon>
        <taxon>Spongiactinospora</taxon>
    </lineage>
</organism>
<dbReference type="Proteomes" id="UP000248544">
    <property type="component" value="Unassembled WGS sequence"/>
</dbReference>
<reference evidence="2 3" key="1">
    <citation type="submission" date="2018-01" db="EMBL/GenBank/DDBJ databases">
        <title>Draft genome sequence of Sphaerisporangium sp. 7K107.</title>
        <authorList>
            <person name="Sahin N."/>
            <person name="Saygin H."/>
            <person name="Ay H."/>
        </authorList>
    </citation>
    <scope>NUCLEOTIDE SEQUENCE [LARGE SCALE GENOMIC DNA]</scope>
    <source>
        <strain evidence="2 3">7K107</strain>
    </source>
</reference>
<evidence type="ECO:0000313" key="2">
    <source>
        <dbReference type="EMBL" id="PZG16330.1"/>
    </source>
</evidence>
<comment type="caution">
    <text evidence="2">The sequence shown here is derived from an EMBL/GenBank/DDBJ whole genome shotgun (WGS) entry which is preliminary data.</text>
</comment>
<keyword evidence="2" id="KW-0067">ATP-binding</keyword>
<evidence type="ECO:0000259" key="1">
    <source>
        <dbReference type="Pfam" id="PF12419"/>
    </source>
</evidence>
<feature type="non-terminal residue" evidence="2">
    <location>
        <position position="1"/>
    </location>
</feature>
<gene>
    <name evidence="2" type="ORF">C1I98_39005</name>
</gene>
<dbReference type="GO" id="GO:0004386">
    <property type="term" value="F:helicase activity"/>
    <property type="evidence" value="ECO:0007669"/>
    <property type="project" value="UniProtKB-KW"/>
</dbReference>
<keyword evidence="2" id="KW-0378">Hydrolase</keyword>
<keyword evidence="3" id="KW-1185">Reference proteome</keyword>
<protein>
    <submittedName>
        <fullName evidence="2">ATP-dependent helicase</fullName>
    </submittedName>
</protein>
<dbReference type="InterPro" id="IPR022138">
    <property type="entry name" value="DUF3670"/>
</dbReference>
<dbReference type="EMBL" id="POUA01000740">
    <property type="protein sequence ID" value="PZG16330.1"/>
    <property type="molecule type" value="Genomic_DNA"/>
</dbReference>
<dbReference type="AlphaFoldDB" id="A0A2W2ES25"/>
<dbReference type="Pfam" id="PF12419">
    <property type="entry name" value="DUF3670"/>
    <property type="match status" value="1"/>
</dbReference>
<feature type="non-terminal residue" evidence="2">
    <location>
        <position position="404"/>
    </location>
</feature>
<feature type="domain" description="DUF3670" evidence="1">
    <location>
        <begin position="237"/>
        <end position="368"/>
    </location>
</feature>
<keyword evidence="2" id="KW-0347">Helicase</keyword>
<keyword evidence="2" id="KW-0547">Nucleotide-binding</keyword>
<evidence type="ECO:0000313" key="3">
    <source>
        <dbReference type="Proteomes" id="UP000248544"/>
    </source>
</evidence>
<name>A0A2W2ES25_9ACTN</name>
<sequence length="404" mass="43787">LGDSPDWGPGPSLRYLAVLAETARDLVRRGRVLPQLVTEDGERAGRWRPVLTGRDATAFRDLAHAMPPVCRAATAEGDGTAARVLRDALGGLADAATRTLLPDRLLAGTRPGRRSALPDRWLHALTGDDAALPGAAPAAAAELDGELRAWFESARELEGPVRVCFRLMEPVGEEESWEIEFALQSTDDPSLYIPAERVWDGERLPGLPRRPDETLLAGLGRAARLCPELYSALRSPRPTGMIVDTAWAFTFLRHAAPLLQAAGYGVQLPAWAGRKGLGLKLTTRSRTGPKAAAAQGFGLKELVDFKIDLAVGDHTISEEELAELARLKVPLVRIRGQWVELDDQQLKAALKVVERRRSGEMTVSDVLNEVVEGEDEGLPLLEVDADGMLGDLLSGEPDRRLTPV</sequence>
<accession>A0A2W2ES25</accession>
<proteinExistence type="predicted"/>
<dbReference type="RefSeq" id="WP_199537572.1">
    <property type="nucleotide sequence ID" value="NZ_POUA01000740.1"/>
</dbReference>